<organism evidence="1 2">
    <name type="scientific">Steinernema carpocapsae</name>
    <name type="common">Entomopathogenic nematode</name>
    <dbReference type="NCBI Taxonomy" id="34508"/>
    <lineage>
        <taxon>Eukaryota</taxon>
        <taxon>Metazoa</taxon>
        <taxon>Ecdysozoa</taxon>
        <taxon>Nematoda</taxon>
        <taxon>Chromadorea</taxon>
        <taxon>Rhabditida</taxon>
        <taxon>Tylenchina</taxon>
        <taxon>Panagrolaimomorpha</taxon>
        <taxon>Strongyloidoidea</taxon>
        <taxon>Steinernematidae</taxon>
        <taxon>Steinernema</taxon>
    </lineage>
</organism>
<reference evidence="1 2" key="2">
    <citation type="journal article" date="2019" name="G3 (Bethesda)">
        <title>Hybrid Assembly of the Genome of the Entomopathogenic Nematode Steinernema carpocapsae Identifies the X-Chromosome.</title>
        <authorList>
            <person name="Serra L."/>
            <person name="Macchietto M."/>
            <person name="Macias-Munoz A."/>
            <person name="McGill C.J."/>
            <person name="Rodriguez I.M."/>
            <person name="Rodriguez B."/>
            <person name="Murad R."/>
            <person name="Mortazavi A."/>
        </authorList>
    </citation>
    <scope>NUCLEOTIDE SEQUENCE [LARGE SCALE GENOMIC DNA]</scope>
    <source>
        <strain evidence="1 2">ALL</strain>
    </source>
</reference>
<accession>A0A4U5LV75</accession>
<gene>
    <name evidence="1" type="ORF">L596_029629</name>
</gene>
<dbReference type="OrthoDB" id="272985at2759"/>
<name>A0A4U5LV75_STECR</name>
<dbReference type="Proteomes" id="UP000298663">
    <property type="component" value="Unassembled WGS sequence"/>
</dbReference>
<reference evidence="1 2" key="1">
    <citation type="journal article" date="2015" name="Genome Biol.">
        <title>Comparative genomics of Steinernema reveals deeply conserved gene regulatory networks.</title>
        <authorList>
            <person name="Dillman A.R."/>
            <person name="Macchietto M."/>
            <person name="Porter C.F."/>
            <person name="Rogers A."/>
            <person name="Williams B."/>
            <person name="Antoshechkin I."/>
            <person name="Lee M.M."/>
            <person name="Goodwin Z."/>
            <person name="Lu X."/>
            <person name="Lewis E.E."/>
            <person name="Goodrich-Blair H."/>
            <person name="Stock S.P."/>
            <person name="Adams B.J."/>
            <person name="Sternberg P.W."/>
            <person name="Mortazavi A."/>
        </authorList>
    </citation>
    <scope>NUCLEOTIDE SEQUENCE [LARGE SCALE GENOMIC DNA]</scope>
    <source>
        <strain evidence="1 2">ALL</strain>
    </source>
</reference>
<proteinExistence type="predicted"/>
<evidence type="ECO:0000313" key="2">
    <source>
        <dbReference type="Proteomes" id="UP000298663"/>
    </source>
</evidence>
<dbReference type="EMBL" id="AZBU02000012">
    <property type="protein sequence ID" value="TKR60039.1"/>
    <property type="molecule type" value="Genomic_DNA"/>
</dbReference>
<protein>
    <submittedName>
        <fullName evidence="1">Uncharacterized protein</fullName>
    </submittedName>
</protein>
<comment type="caution">
    <text evidence="1">The sequence shown here is derived from an EMBL/GenBank/DDBJ whole genome shotgun (WGS) entry which is preliminary data.</text>
</comment>
<keyword evidence="2" id="KW-1185">Reference proteome</keyword>
<dbReference type="AlphaFoldDB" id="A0A4U5LV75"/>
<evidence type="ECO:0000313" key="1">
    <source>
        <dbReference type="EMBL" id="TKR60039.1"/>
    </source>
</evidence>
<sequence length="127" mass="13946">MRVREGQQAHKDWLLQLGNDQLPHFDGDKIEILKFPKFLAAGDLVTEIFADAIANGDYAEVGKRAILSSKNSRVYKLNEDVLKVLPGEVKTYSSYDSVAEDETPNSGISFPTQFSHSFVASAAQIGA</sequence>